<feature type="region of interest" description="Disordered" evidence="2">
    <location>
        <begin position="139"/>
        <end position="160"/>
    </location>
</feature>
<keyword evidence="5" id="KW-1185">Reference proteome</keyword>
<sequence>MCAAVDATVYDVPLSGAPEQPTDNLHRRSGPQNAFIQPPTMVSSWDDHRYTVPRGRFGDVREAPVCFYCGFRGHVARFCAQRRRAPQRHYEGPPPSPRQNSWRGGMRSMRDTYVGHGFQQNARSDTHLHLHLRTTLVMGQTTSSHKHGDRGTGNQSLTTASTFNPFLRSSTASDRDTCRPGYMLKGFDSPILRPERRVSFVQRLSKHRVCVLCREVPSRVIPLPCEHVGCYRCVAVACRSLKDKCRRPVCPDDGATLVIDKVKVVDNSNHLFQKTVLCLNSPFGCPHQCKLEELQGHCEGCQFTLVPCEFCEKDARKCDYQQHYEHCSQRNPVGGLANHQ</sequence>
<organism evidence="4 5">
    <name type="scientific">Rhipicephalus sanguineus</name>
    <name type="common">Brown dog tick</name>
    <name type="synonym">Ixodes sanguineus</name>
    <dbReference type="NCBI Taxonomy" id="34632"/>
    <lineage>
        <taxon>Eukaryota</taxon>
        <taxon>Metazoa</taxon>
        <taxon>Ecdysozoa</taxon>
        <taxon>Arthropoda</taxon>
        <taxon>Chelicerata</taxon>
        <taxon>Arachnida</taxon>
        <taxon>Acari</taxon>
        <taxon>Parasitiformes</taxon>
        <taxon>Ixodida</taxon>
        <taxon>Ixodoidea</taxon>
        <taxon>Ixodidae</taxon>
        <taxon>Rhipicephalinae</taxon>
        <taxon>Rhipicephalus</taxon>
        <taxon>Rhipicephalus</taxon>
    </lineage>
</organism>
<dbReference type="InterPro" id="IPR001878">
    <property type="entry name" value="Znf_CCHC"/>
</dbReference>
<keyword evidence="1" id="KW-0479">Metal-binding</keyword>
<dbReference type="EMBL" id="JABSTV010001250">
    <property type="protein sequence ID" value="KAH7956162.1"/>
    <property type="molecule type" value="Genomic_DNA"/>
</dbReference>
<proteinExistence type="predicted"/>
<evidence type="ECO:0000256" key="2">
    <source>
        <dbReference type="SAM" id="MobiDB-lite"/>
    </source>
</evidence>
<evidence type="ECO:0000259" key="3">
    <source>
        <dbReference type="PROSITE" id="PS50158"/>
    </source>
</evidence>
<dbReference type="InterPro" id="IPR013083">
    <property type="entry name" value="Znf_RING/FYVE/PHD"/>
</dbReference>
<dbReference type="GO" id="GO:0043122">
    <property type="term" value="P:regulation of canonical NF-kappaB signal transduction"/>
    <property type="evidence" value="ECO:0007669"/>
    <property type="project" value="TreeGrafter"/>
</dbReference>
<dbReference type="CDD" id="cd16449">
    <property type="entry name" value="RING-HC"/>
    <property type="match status" value="1"/>
</dbReference>
<dbReference type="SUPFAM" id="SSF49599">
    <property type="entry name" value="TRAF domain-like"/>
    <property type="match status" value="1"/>
</dbReference>
<feature type="region of interest" description="Disordered" evidence="2">
    <location>
        <begin position="13"/>
        <end position="40"/>
    </location>
</feature>
<evidence type="ECO:0000313" key="4">
    <source>
        <dbReference type="EMBL" id="KAH7956162.1"/>
    </source>
</evidence>
<keyword evidence="1" id="KW-0863">Zinc-finger</keyword>
<dbReference type="GO" id="GO:0008270">
    <property type="term" value="F:zinc ion binding"/>
    <property type="evidence" value="ECO:0007669"/>
    <property type="project" value="UniProtKB-KW"/>
</dbReference>
<dbReference type="GO" id="GO:0003676">
    <property type="term" value="F:nucleic acid binding"/>
    <property type="evidence" value="ECO:0007669"/>
    <property type="project" value="InterPro"/>
</dbReference>
<dbReference type="AlphaFoldDB" id="A0A9D4PVZ5"/>
<dbReference type="PROSITE" id="PS50158">
    <property type="entry name" value="ZF_CCHC"/>
    <property type="match status" value="1"/>
</dbReference>
<dbReference type="PANTHER" id="PTHR10131">
    <property type="entry name" value="TNF RECEPTOR ASSOCIATED FACTOR"/>
    <property type="match status" value="1"/>
</dbReference>
<dbReference type="PANTHER" id="PTHR10131:SF94">
    <property type="entry name" value="TNF RECEPTOR-ASSOCIATED FACTOR 4"/>
    <property type="match status" value="1"/>
</dbReference>
<feature type="compositionally biased region" description="Polar residues" evidence="2">
    <location>
        <begin position="30"/>
        <end position="40"/>
    </location>
</feature>
<keyword evidence="1" id="KW-0862">Zinc</keyword>
<accession>A0A9D4PVZ5</accession>
<reference evidence="4" key="1">
    <citation type="journal article" date="2020" name="Cell">
        <title>Large-Scale Comparative Analyses of Tick Genomes Elucidate Their Genetic Diversity and Vector Capacities.</title>
        <authorList>
            <consortium name="Tick Genome and Microbiome Consortium (TIGMIC)"/>
            <person name="Jia N."/>
            <person name="Wang J."/>
            <person name="Shi W."/>
            <person name="Du L."/>
            <person name="Sun Y."/>
            <person name="Zhan W."/>
            <person name="Jiang J.F."/>
            <person name="Wang Q."/>
            <person name="Zhang B."/>
            <person name="Ji P."/>
            <person name="Bell-Sakyi L."/>
            <person name="Cui X.M."/>
            <person name="Yuan T.T."/>
            <person name="Jiang B.G."/>
            <person name="Yang W.F."/>
            <person name="Lam T.T."/>
            <person name="Chang Q.C."/>
            <person name="Ding S.J."/>
            <person name="Wang X.J."/>
            <person name="Zhu J.G."/>
            <person name="Ruan X.D."/>
            <person name="Zhao L."/>
            <person name="Wei J.T."/>
            <person name="Ye R.Z."/>
            <person name="Que T.C."/>
            <person name="Du C.H."/>
            <person name="Zhou Y.H."/>
            <person name="Cheng J.X."/>
            <person name="Dai P.F."/>
            <person name="Guo W.B."/>
            <person name="Han X.H."/>
            <person name="Huang E.J."/>
            <person name="Li L.F."/>
            <person name="Wei W."/>
            <person name="Gao Y.C."/>
            <person name="Liu J.Z."/>
            <person name="Shao H.Z."/>
            <person name="Wang X."/>
            <person name="Wang C.C."/>
            <person name="Yang T.C."/>
            <person name="Huo Q.B."/>
            <person name="Li W."/>
            <person name="Chen H.Y."/>
            <person name="Chen S.E."/>
            <person name="Zhou L.G."/>
            <person name="Ni X.B."/>
            <person name="Tian J.H."/>
            <person name="Sheng Y."/>
            <person name="Liu T."/>
            <person name="Pan Y.S."/>
            <person name="Xia L.Y."/>
            <person name="Li J."/>
            <person name="Zhao F."/>
            <person name="Cao W.C."/>
        </authorList>
    </citation>
    <scope>NUCLEOTIDE SEQUENCE</scope>
    <source>
        <strain evidence="4">Rsan-2018</strain>
    </source>
</reference>
<feature type="domain" description="CCHC-type" evidence="3">
    <location>
        <begin position="66"/>
        <end position="81"/>
    </location>
</feature>
<name>A0A9D4PVZ5_RHISA</name>
<reference evidence="4" key="2">
    <citation type="submission" date="2021-09" db="EMBL/GenBank/DDBJ databases">
        <authorList>
            <person name="Jia N."/>
            <person name="Wang J."/>
            <person name="Shi W."/>
            <person name="Du L."/>
            <person name="Sun Y."/>
            <person name="Zhan W."/>
            <person name="Jiang J."/>
            <person name="Wang Q."/>
            <person name="Zhang B."/>
            <person name="Ji P."/>
            <person name="Sakyi L.B."/>
            <person name="Cui X."/>
            <person name="Yuan T."/>
            <person name="Jiang B."/>
            <person name="Yang W."/>
            <person name="Lam T.T.-Y."/>
            <person name="Chang Q."/>
            <person name="Ding S."/>
            <person name="Wang X."/>
            <person name="Zhu J."/>
            <person name="Ruan X."/>
            <person name="Zhao L."/>
            <person name="Wei J."/>
            <person name="Que T."/>
            <person name="Du C."/>
            <person name="Cheng J."/>
            <person name="Dai P."/>
            <person name="Han X."/>
            <person name="Huang E."/>
            <person name="Gao Y."/>
            <person name="Liu J."/>
            <person name="Shao H."/>
            <person name="Ye R."/>
            <person name="Li L."/>
            <person name="Wei W."/>
            <person name="Wang X."/>
            <person name="Wang C."/>
            <person name="Huo Q."/>
            <person name="Li W."/>
            <person name="Guo W."/>
            <person name="Chen H."/>
            <person name="Chen S."/>
            <person name="Zhou L."/>
            <person name="Zhou L."/>
            <person name="Ni X."/>
            <person name="Tian J."/>
            <person name="Zhou Y."/>
            <person name="Sheng Y."/>
            <person name="Liu T."/>
            <person name="Pan Y."/>
            <person name="Xia L."/>
            <person name="Li J."/>
            <person name="Zhao F."/>
            <person name="Cao W."/>
        </authorList>
    </citation>
    <scope>NUCLEOTIDE SEQUENCE</scope>
    <source>
        <strain evidence="4">Rsan-2018</strain>
        <tissue evidence="4">Larvae</tissue>
    </source>
</reference>
<evidence type="ECO:0000256" key="1">
    <source>
        <dbReference type="PROSITE-ProRule" id="PRU00047"/>
    </source>
</evidence>
<dbReference type="Proteomes" id="UP000821837">
    <property type="component" value="Unassembled WGS sequence"/>
</dbReference>
<feature type="region of interest" description="Disordered" evidence="2">
    <location>
        <begin position="83"/>
        <end position="107"/>
    </location>
</feature>
<dbReference type="Gene3D" id="3.30.40.10">
    <property type="entry name" value="Zinc/RING finger domain, C3HC4 (zinc finger)"/>
    <property type="match status" value="1"/>
</dbReference>
<gene>
    <name evidence="4" type="ORF">HPB52_006594</name>
</gene>
<protein>
    <recommendedName>
        <fullName evidence="3">CCHC-type domain-containing protein</fullName>
    </recommendedName>
</protein>
<comment type="caution">
    <text evidence="4">The sequence shown here is derived from an EMBL/GenBank/DDBJ whole genome shotgun (WGS) entry which is preliminary data.</text>
</comment>
<evidence type="ECO:0000313" key="5">
    <source>
        <dbReference type="Proteomes" id="UP000821837"/>
    </source>
</evidence>
<dbReference type="VEuPathDB" id="VectorBase:RSAN_032367"/>